<name>A0AAG5D4E2_ANOAO</name>
<sequence>MLHASLLCNRLHAAGYEHSRVSVRIAHRLASKMLLYEQMPCNYSLHGNQSKTTLCHATVYCTENNEKHYSPF</sequence>
<evidence type="ECO:0000313" key="1">
    <source>
        <dbReference type="EnsemblMetazoa" id="ENSAATROPP005744"/>
    </source>
</evidence>
<dbReference type="AlphaFoldDB" id="A0AAG5D4E2"/>
<dbReference type="EnsemblMetazoa" id="ENSAATROPT006316">
    <property type="protein sequence ID" value="ENSAATROPP005744"/>
    <property type="gene ID" value="ENSAATROPG005110"/>
</dbReference>
<dbReference type="Proteomes" id="UP000075880">
    <property type="component" value="Unassembled WGS sequence"/>
</dbReference>
<keyword evidence="2" id="KW-1185">Reference proteome</keyword>
<reference evidence="1" key="2">
    <citation type="submission" date="2024-04" db="UniProtKB">
        <authorList>
            <consortium name="EnsemblMetazoa"/>
        </authorList>
    </citation>
    <scope>IDENTIFICATION</scope>
    <source>
        <strain evidence="1">EBRO</strain>
    </source>
</reference>
<evidence type="ECO:0000313" key="2">
    <source>
        <dbReference type="Proteomes" id="UP000075880"/>
    </source>
</evidence>
<proteinExistence type="predicted"/>
<organism evidence="1 2">
    <name type="scientific">Anopheles atroparvus</name>
    <name type="common">European mosquito</name>
    <dbReference type="NCBI Taxonomy" id="41427"/>
    <lineage>
        <taxon>Eukaryota</taxon>
        <taxon>Metazoa</taxon>
        <taxon>Ecdysozoa</taxon>
        <taxon>Arthropoda</taxon>
        <taxon>Hexapoda</taxon>
        <taxon>Insecta</taxon>
        <taxon>Pterygota</taxon>
        <taxon>Neoptera</taxon>
        <taxon>Endopterygota</taxon>
        <taxon>Diptera</taxon>
        <taxon>Nematocera</taxon>
        <taxon>Culicoidea</taxon>
        <taxon>Culicidae</taxon>
        <taxon>Anophelinae</taxon>
        <taxon>Anopheles</taxon>
    </lineage>
</organism>
<accession>A0AAG5D4E2</accession>
<dbReference type="EnsemblMetazoa" id="ENSAATROPT006318">
    <property type="protein sequence ID" value="ENSAATROPP005746"/>
    <property type="gene ID" value="ENSAATROPG005110"/>
</dbReference>
<reference evidence="2" key="1">
    <citation type="submission" date="2021-09" db="EMBL/GenBank/DDBJ databases">
        <authorList>
            <consortium name="Infravec"/>
            <person name="Campbell I L."/>
            <person name="Maslen G."/>
            <person name="Yates A."/>
        </authorList>
    </citation>
    <scope>NUCLEOTIDE SEQUENCE [LARGE SCALE GENOMIC DNA]</scope>
    <source>
        <strain evidence="2">Infravec2 EBRE</strain>
    </source>
</reference>
<protein>
    <submittedName>
        <fullName evidence="1">Uncharacterized protein</fullName>
    </submittedName>
</protein>